<feature type="domain" description="F-box" evidence="2">
    <location>
        <begin position="1373"/>
        <end position="1423"/>
    </location>
</feature>
<name>A0A834U218_9FABA</name>
<dbReference type="CDD" id="cd22157">
    <property type="entry name" value="F-box_AtFBW1-like"/>
    <property type="match status" value="2"/>
</dbReference>
<dbReference type="Gene3D" id="1.20.1280.50">
    <property type="match status" value="2"/>
</dbReference>
<evidence type="ECO:0000313" key="3">
    <source>
        <dbReference type="EMBL" id="KAF7831421.1"/>
    </source>
</evidence>
<dbReference type="EMBL" id="JAAIUW010000005">
    <property type="protein sequence ID" value="KAF7831421.1"/>
    <property type="molecule type" value="Genomic_DNA"/>
</dbReference>
<feature type="region of interest" description="Disordered" evidence="1">
    <location>
        <begin position="1"/>
        <end position="20"/>
    </location>
</feature>
<dbReference type="SMART" id="SM00256">
    <property type="entry name" value="FBOX"/>
    <property type="match status" value="2"/>
</dbReference>
<evidence type="ECO:0000256" key="1">
    <source>
        <dbReference type="SAM" id="MobiDB-lite"/>
    </source>
</evidence>
<dbReference type="InterPro" id="IPR001810">
    <property type="entry name" value="F-box_dom"/>
</dbReference>
<dbReference type="Pfam" id="PF00646">
    <property type="entry name" value="F-box"/>
    <property type="match status" value="2"/>
</dbReference>
<gene>
    <name evidence="3" type="ORF">G2W53_013754</name>
</gene>
<keyword evidence="4" id="KW-1185">Reference proteome</keyword>
<dbReference type="InterPro" id="IPR036691">
    <property type="entry name" value="Endo/exonu/phosph_ase_sf"/>
</dbReference>
<dbReference type="InterPro" id="IPR006527">
    <property type="entry name" value="F-box-assoc_dom_typ1"/>
</dbReference>
<dbReference type="InterPro" id="IPR017451">
    <property type="entry name" value="F-box-assoc_interact_dom"/>
</dbReference>
<dbReference type="NCBIfam" id="TIGR01640">
    <property type="entry name" value="F_box_assoc_1"/>
    <property type="match status" value="2"/>
</dbReference>
<accession>A0A834U218</accession>
<feature type="domain" description="F-box" evidence="2">
    <location>
        <begin position="31"/>
        <end position="81"/>
    </location>
</feature>
<evidence type="ECO:0000259" key="2">
    <source>
        <dbReference type="PROSITE" id="PS50181"/>
    </source>
</evidence>
<dbReference type="PANTHER" id="PTHR31672">
    <property type="entry name" value="BNACNNG10540D PROTEIN"/>
    <property type="match status" value="1"/>
</dbReference>
<reference evidence="3" key="1">
    <citation type="submission" date="2020-09" db="EMBL/GenBank/DDBJ databases">
        <title>Genome-Enabled Discovery of Anthraquinone Biosynthesis in Senna tora.</title>
        <authorList>
            <person name="Kang S.-H."/>
            <person name="Pandey R.P."/>
            <person name="Lee C.-M."/>
            <person name="Sim J.-S."/>
            <person name="Jeong J.-T."/>
            <person name="Choi B.-S."/>
            <person name="Jung M."/>
            <person name="Ginzburg D."/>
            <person name="Zhao K."/>
            <person name="Won S.Y."/>
            <person name="Oh T.-J."/>
            <person name="Yu Y."/>
            <person name="Kim N.-H."/>
            <person name="Lee O.R."/>
            <person name="Lee T.-H."/>
            <person name="Bashyal P."/>
            <person name="Kim T.-S."/>
            <person name="Lee W.-H."/>
            <person name="Kawkins C."/>
            <person name="Kim C.-K."/>
            <person name="Kim J.S."/>
            <person name="Ahn B.O."/>
            <person name="Rhee S.Y."/>
            <person name="Sohng J.K."/>
        </authorList>
    </citation>
    <scope>NUCLEOTIDE SEQUENCE</scope>
    <source>
        <tissue evidence="3">Leaf</tissue>
    </source>
</reference>
<dbReference type="OrthoDB" id="610337at2759"/>
<comment type="caution">
    <text evidence="3">The sequence shown here is derived from an EMBL/GenBank/DDBJ whole genome shotgun (WGS) entry which is preliminary data.</text>
</comment>
<dbReference type="SUPFAM" id="SSF56219">
    <property type="entry name" value="DNase I-like"/>
    <property type="match status" value="1"/>
</dbReference>
<dbReference type="SUPFAM" id="SSF81383">
    <property type="entry name" value="F-box domain"/>
    <property type="match status" value="2"/>
</dbReference>
<dbReference type="PROSITE" id="PS50181">
    <property type="entry name" value="FBOX"/>
    <property type="match status" value="2"/>
</dbReference>
<sequence>MKRKSDSIATHRWKGKREAEEVDEPEIQPLWPSFADLPSPITTNILLRLPITSVLICKCVCKSWHTIISDPHFAKLHFKNAPTDVMVRTNDKKHVSRTLHLLQFQPENFRGRSECICDYICDNICESNCQGHMKLAAKFKLPLRDAKMVLDKMLEAKNGGRKRSYIACKPRDDKFAVVNSCKGLLCLCDPMDRDTLVVCNPITGEFIRLPETRKILRGTCDSGFGYHEKTREFKVIRVYDNYAQDPANAKKWLSNGRVAEMLTLGNGTWKSVGVGIVPSDLRFPTSVNGALHWLCPFSAGTEKLIVRFSFELERFETFPCPLCQDNIHGLSELRNISMGELVGRLYLCGIFDYDHINLWLMKKYGVRDSWTMVYNIDMMTAQRWPLGFYRPIKSFNNGAAILMYHSINCLIYHEHGGCGFNLFYVSGTQVKFEAFAHIPSLIPLKVAVKGDVEVHNVHSRCGAFKLREKNDVLFLALNNIPVECLYSSSSEVDDDVGLSDALNAPNCMPSNQHIISDTRKDLVANSNLDSGEVRHAINDTSNLLMNLSQIGDAANNTFVEVANYLYENLIGKQQAIKLGQQFMSAQNGKLRIMSSNNFQGLPNSIESAMGFHDSSEISIDRLMSYAGKMANLFYNSYKAWYSKIIEDGYMIEDNEWTRLHATSKLGLELVGKTIEGDKDFLWDIFCYRLGLYPKFKWFLCTIFYFPGINGPFVCNPFNWYFLLNFWAYELESSLLRNQLTFRPPIIWIKIEKKLAITLKRKRIEEICNREFEAWKQKWQRKGSHAEKVECGTANFFSLGNPSAPLSDGKQLLQNKNKRIYQTKDAGNKNKPNYPEWVRGSYPTTAPQAPMKILGWNCRGIRSASTVQRLLQILAEQKPDLVFLSETLSTANIATNMMQCFGLTYSTGIYVIGRSGGMIIAWNETTNISIMDVSHHWIHLKGKDIKDSNVKALPIVASDHAPLIYSSYFDMPKRYRPRSKLKNVMSALYEWNRKSFGNIKFQLQSRTNELAQIQNKSDYDILNKIQHLNIPALNERQSQRLLELISMSEEEDAIFNIKAFKSPGLNGFPAFFFHKHWEKCVSTVEYTLLLNGQKVGRIKPERGLGQDLQEKYKGDWGIEYSNDLGKYLGTFVDGRLNSHSIFEELLEKIQSRLAGWKSKLISQAGRSTLINSVLQALPIYQMNNVELPKKVTDKIDSITNNFFWGAKGNGHRIHLLNSNVLRQPRWEGGLGLKNMKLFNKSLVAKHIWRLIERPNTLYSRWFLEKYQDPTKELELKRTSQDSLCWKNIVRNKNLVTDNLRWTVGNDEYISFRSSNLIKENVQDWIREICLMAKVPISGNRNLSHSPLSSGRIAMKRKRGSKATEVDDPEIQPLSPSFVDLPSPITTNILLRLPIKSVLICKCVCKGWHTIISDPHFAKLHFKDAPADVMIRTTDPKRVSRTLHLLEFQPKQFIGRSNYDNGSRFCICDDFCKPNCKHHIKFEAKFKLPLWDAKMVLDKMLEAKNGGRKRSYIACKPRDDKFDVLNSCKGLLCLCGPMDRNPLVVCNPVTGEFIRLPEGSKILRKAIDCGFGYHEKTREYKVIRVFDSYARDPENAKNWLYNGRVAEMHTLGTGSWKNVDIGIVPYRLQFPTSLNGALHWLSPINYGYEELVVRFNFELERFEEFPCTVKSFGMTYRDNINMGALNECLYLCGIFNFCINLWLMKKYGVKDSWTKIYNIDMACSHWPFGLYRPIKLFNKGSAVLMYHSCNFLIYHERRRHGFNFLKVRGTEFKFEAFAHIPSLISLKDAVKGDVEVQNVHSRCAAFKLREENDVLFLAEDNVPIECLYSSSSEDEGDW</sequence>
<organism evidence="3 4">
    <name type="scientific">Senna tora</name>
    <dbReference type="NCBI Taxonomy" id="362788"/>
    <lineage>
        <taxon>Eukaryota</taxon>
        <taxon>Viridiplantae</taxon>
        <taxon>Streptophyta</taxon>
        <taxon>Embryophyta</taxon>
        <taxon>Tracheophyta</taxon>
        <taxon>Spermatophyta</taxon>
        <taxon>Magnoliopsida</taxon>
        <taxon>eudicotyledons</taxon>
        <taxon>Gunneridae</taxon>
        <taxon>Pentapetalae</taxon>
        <taxon>rosids</taxon>
        <taxon>fabids</taxon>
        <taxon>Fabales</taxon>
        <taxon>Fabaceae</taxon>
        <taxon>Caesalpinioideae</taxon>
        <taxon>Cassia clade</taxon>
        <taxon>Senna</taxon>
    </lineage>
</organism>
<proteinExistence type="predicted"/>
<dbReference type="InterPro" id="IPR050796">
    <property type="entry name" value="SCF_F-box_component"/>
</dbReference>
<protein>
    <submittedName>
        <fullName evidence="3">F-box protein interaction domain protein</fullName>
    </submittedName>
</protein>
<dbReference type="InterPro" id="IPR036047">
    <property type="entry name" value="F-box-like_dom_sf"/>
</dbReference>
<dbReference type="Gene3D" id="3.60.10.10">
    <property type="entry name" value="Endonuclease/exonuclease/phosphatase"/>
    <property type="match status" value="1"/>
</dbReference>
<dbReference type="Pfam" id="PF07734">
    <property type="entry name" value="FBA_1"/>
    <property type="match status" value="2"/>
</dbReference>
<dbReference type="Proteomes" id="UP000634136">
    <property type="component" value="Unassembled WGS sequence"/>
</dbReference>
<dbReference type="PANTHER" id="PTHR31672:SF13">
    <property type="entry name" value="F-BOX PROTEIN CPR30-LIKE"/>
    <property type="match status" value="1"/>
</dbReference>
<evidence type="ECO:0000313" key="4">
    <source>
        <dbReference type="Proteomes" id="UP000634136"/>
    </source>
</evidence>